<name>A0A438I5C2_VITVI</name>
<evidence type="ECO:0000313" key="3">
    <source>
        <dbReference type="Proteomes" id="UP000288805"/>
    </source>
</evidence>
<evidence type="ECO:0000313" key="2">
    <source>
        <dbReference type="EMBL" id="RVW91877.1"/>
    </source>
</evidence>
<feature type="compositionally biased region" description="Polar residues" evidence="1">
    <location>
        <begin position="347"/>
        <end position="363"/>
    </location>
</feature>
<reference evidence="2 3" key="1">
    <citation type="journal article" date="2018" name="PLoS Genet.">
        <title>Population sequencing reveals clonal diversity and ancestral inbreeding in the grapevine cultivar Chardonnay.</title>
        <authorList>
            <person name="Roach M.J."/>
            <person name="Johnson D.L."/>
            <person name="Bohlmann J."/>
            <person name="van Vuuren H.J."/>
            <person name="Jones S.J."/>
            <person name="Pretorius I.S."/>
            <person name="Schmidt S.A."/>
            <person name="Borneman A.R."/>
        </authorList>
    </citation>
    <scope>NUCLEOTIDE SEQUENCE [LARGE SCALE GENOMIC DNA]</scope>
    <source>
        <strain evidence="3">cv. Chardonnay</strain>
        <tissue evidence="2">Leaf</tissue>
    </source>
</reference>
<comment type="caution">
    <text evidence="2">The sequence shown here is derived from an EMBL/GenBank/DDBJ whole genome shotgun (WGS) entry which is preliminary data.</text>
</comment>
<evidence type="ECO:0000256" key="1">
    <source>
        <dbReference type="SAM" id="MobiDB-lite"/>
    </source>
</evidence>
<dbReference type="EMBL" id="QGNW01000141">
    <property type="protein sequence ID" value="RVW91877.1"/>
    <property type="molecule type" value="Genomic_DNA"/>
</dbReference>
<dbReference type="InterPro" id="IPR007750">
    <property type="entry name" value="DUF674"/>
</dbReference>
<gene>
    <name evidence="2" type="ORF">CK203_030122</name>
</gene>
<dbReference type="PANTHER" id="PTHR33103">
    <property type="entry name" value="OS01G0153900 PROTEIN"/>
    <property type="match status" value="1"/>
</dbReference>
<organism evidence="2 3">
    <name type="scientific">Vitis vinifera</name>
    <name type="common">Grape</name>
    <dbReference type="NCBI Taxonomy" id="29760"/>
    <lineage>
        <taxon>Eukaryota</taxon>
        <taxon>Viridiplantae</taxon>
        <taxon>Streptophyta</taxon>
        <taxon>Embryophyta</taxon>
        <taxon>Tracheophyta</taxon>
        <taxon>Spermatophyta</taxon>
        <taxon>Magnoliopsida</taxon>
        <taxon>eudicotyledons</taxon>
        <taxon>Gunneridae</taxon>
        <taxon>Pentapetalae</taxon>
        <taxon>rosids</taxon>
        <taxon>Vitales</taxon>
        <taxon>Vitaceae</taxon>
        <taxon>Viteae</taxon>
        <taxon>Vitis</taxon>
    </lineage>
</organism>
<dbReference type="AlphaFoldDB" id="A0A438I5C2"/>
<sequence>MVMILIFIFEALIYLSYVIAHNTVYGLLKIIIWFSGPVFRLLFSIVTKYPSLALLLVTFWIHRKPVWIFLVQSWVSVKSLIRQPLSFTSTRLSKRVVPCLIWLWHLFVCLSFYPRFGQGRKVPKQIKLKLAVDKERNRVLFAESDKDFVDILFSFLTLPIGTIIRLAERRSGIGCMDYLYKSVEALDEQFLETKACKTMLLNPRSAYEVHCRNLALKIDGTEPAKHYTCSKMFCSTKAQKMEGFRLASMVKNSVCSCGRAMDKEVFLEYQENVTDGDGVFMKGTRRFTITDNLHITPISMSHSLAMFQKLRLESGNGIEALTVTVDEEEVLYLLKRSLVSKTPMTESFLSNEENTENAASSSRSNHHETRSQRPSHKFRKMKVKLLIDKSSRRVLCLEAKEDFVNLVLSFLTFPLGSIIKLLRGHSSLGCMDNLYRSVGSSKLEDCFKSTKCKEMLLSPKLPMDFTLNQSLPIREEDPPTYRSYKCSDCFRKNMVCLYPWHEKLCFMNPKLPGQAVSGGGFIKKETLLLINDDLTIQPLSPINGILDLDKLRVLVSNSEEHEVEVGEEEVNLNLFSPQTFIYTYKHLHQAKSGQPEILKPRPWPKWAKKLVDKSTGQVRLPLN</sequence>
<feature type="region of interest" description="Disordered" evidence="1">
    <location>
        <begin position="347"/>
        <end position="377"/>
    </location>
</feature>
<dbReference type="Proteomes" id="UP000288805">
    <property type="component" value="Unassembled WGS sequence"/>
</dbReference>
<protein>
    <recommendedName>
        <fullName evidence="4">DUF674 domain-containing protein</fullName>
    </recommendedName>
</protein>
<evidence type="ECO:0008006" key="4">
    <source>
        <dbReference type="Google" id="ProtNLM"/>
    </source>
</evidence>
<accession>A0A438I5C2</accession>
<dbReference type="Pfam" id="PF05056">
    <property type="entry name" value="DUF674"/>
    <property type="match status" value="1"/>
</dbReference>
<dbReference type="PANTHER" id="PTHR33103:SF27">
    <property type="entry name" value="OS04G0594700 PROTEIN"/>
    <property type="match status" value="1"/>
</dbReference>
<proteinExistence type="predicted"/>